<evidence type="ECO:0000259" key="9">
    <source>
        <dbReference type="Pfam" id="PF17763"/>
    </source>
</evidence>
<protein>
    <recommendedName>
        <fullName evidence="2">asparaginase</fullName>
        <ecNumber evidence="2">3.5.1.1</ecNumber>
    </recommendedName>
</protein>
<dbReference type="Gene3D" id="3.40.50.40">
    <property type="match status" value="1"/>
</dbReference>
<evidence type="ECO:0000256" key="1">
    <source>
        <dbReference type="ARBA" id="ARBA00010518"/>
    </source>
</evidence>
<comment type="catalytic activity">
    <reaction evidence="3">
        <text>L-asparagine + H2O = L-aspartate + NH4(+)</text>
        <dbReference type="Rhea" id="RHEA:21016"/>
        <dbReference type="ChEBI" id="CHEBI:15377"/>
        <dbReference type="ChEBI" id="CHEBI:28938"/>
        <dbReference type="ChEBI" id="CHEBI:29991"/>
        <dbReference type="ChEBI" id="CHEBI:58048"/>
        <dbReference type="EC" id="3.5.1.1"/>
    </reaction>
</comment>
<proteinExistence type="inferred from homology"/>
<sequence length="302" mass="32287">MKKVLLIATGGTIACRETANGLSPTLTGGALVRLLPALETVCAVTVCELMRLDSTDLTAADRMQMARAVWENRGRYDGFVIAHGTDTLSYTAALLHHVLRNIDRPVVLTGSMLPMGAPGSDAPRNLLDACRVAAADCVGVLAVLHGKIIHGPHAAKRHSLEADAFTSVGAPLAGVIDRAGCVRLAHPPKRDGTPRFVRDIDTDVLLVKLTPDLPPSFFNVLHRYPRVVVEAFGAGGIPRRLEDAVRSLLRSGTRVYLISQCAEGGVDLHKYEVGRRAEAMGVIPLGSRTTEDALAAIQCREL</sequence>
<dbReference type="SMART" id="SM00870">
    <property type="entry name" value="Asparaginase"/>
    <property type="match status" value="1"/>
</dbReference>
<comment type="similarity">
    <text evidence="1">Belongs to the asparaginase 1 family.</text>
</comment>
<dbReference type="InterPro" id="IPR037152">
    <property type="entry name" value="L-asparaginase_N_sf"/>
</dbReference>
<dbReference type="InterPro" id="IPR027475">
    <property type="entry name" value="Asparaginase/glutaminase_AS2"/>
</dbReference>
<dbReference type="Pfam" id="PF17763">
    <property type="entry name" value="Asparaginase_C"/>
    <property type="match status" value="1"/>
</dbReference>
<dbReference type="InterPro" id="IPR027473">
    <property type="entry name" value="L-asparaginase_C"/>
</dbReference>
<dbReference type="EC" id="3.5.1.1" evidence="2"/>
<evidence type="ECO:0000259" key="8">
    <source>
        <dbReference type="Pfam" id="PF00710"/>
    </source>
</evidence>
<dbReference type="SFLD" id="SFLDS00057">
    <property type="entry name" value="Glutaminase/Asparaginase"/>
    <property type="match status" value="1"/>
</dbReference>
<dbReference type="GO" id="GO:0004067">
    <property type="term" value="F:asparaginase activity"/>
    <property type="evidence" value="ECO:0007669"/>
    <property type="project" value="UniProtKB-UniRule"/>
</dbReference>
<dbReference type="PANTHER" id="PTHR11707">
    <property type="entry name" value="L-ASPARAGINASE"/>
    <property type="match status" value="1"/>
</dbReference>
<dbReference type="CDD" id="cd08963">
    <property type="entry name" value="L-asparaginase_I"/>
    <property type="match status" value="1"/>
</dbReference>
<evidence type="ECO:0000256" key="3">
    <source>
        <dbReference type="ARBA" id="ARBA00049366"/>
    </source>
</evidence>
<dbReference type="InterPro" id="IPR020827">
    <property type="entry name" value="Asparaginase/glutaminase_AS1"/>
</dbReference>
<accession>A0A923LVB3</accession>
<feature type="binding site" evidence="5">
    <location>
        <position position="54"/>
    </location>
    <ligand>
        <name>substrate</name>
    </ligand>
</feature>
<evidence type="ECO:0000256" key="5">
    <source>
        <dbReference type="PIRSR" id="PIRSR001220-2"/>
    </source>
</evidence>
<dbReference type="PROSITE" id="PS51732">
    <property type="entry name" value="ASN_GLN_ASE_3"/>
    <property type="match status" value="1"/>
</dbReference>
<dbReference type="RefSeq" id="WP_186950096.1">
    <property type="nucleotide sequence ID" value="NZ_JACOPL010000010.1"/>
</dbReference>
<dbReference type="InterPro" id="IPR006034">
    <property type="entry name" value="Asparaginase/glutaminase-like"/>
</dbReference>
<feature type="active site" evidence="6">
    <location>
        <position position="12"/>
    </location>
</feature>
<dbReference type="AlphaFoldDB" id="A0A923LVB3"/>
<dbReference type="GO" id="GO:0006520">
    <property type="term" value="P:amino acid metabolic process"/>
    <property type="evidence" value="ECO:0007669"/>
    <property type="project" value="InterPro"/>
</dbReference>
<dbReference type="PIRSF" id="PIRSF001220">
    <property type="entry name" value="L-ASNase_gatD"/>
    <property type="match status" value="1"/>
</dbReference>
<evidence type="ECO:0000256" key="6">
    <source>
        <dbReference type="PROSITE-ProRule" id="PRU10099"/>
    </source>
</evidence>
<evidence type="ECO:0000313" key="10">
    <source>
        <dbReference type="EMBL" id="MBC5726008.1"/>
    </source>
</evidence>
<gene>
    <name evidence="10" type="ORF">H8S45_11125</name>
</gene>
<comment type="caution">
    <text evidence="10">The sequence shown here is derived from an EMBL/GenBank/DDBJ whole genome shotgun (WGS) entry which is preliminary data.</text>
</comment>
<feature type="domain" description="L-asparaginase N-terminal" evidence="8">
    <location>
        <begin position="3"/>
        <end position="177"/>
    </location>
</feature>
<reference evidence="10" key="1">
    <citation type="submission" date="2020-08" db="EMBL/GenBank/DDBJ databases">
        <title>Genome public.</title>
        <authorList>
            <person name="Liu C."/>
            <person name="Sun Q."/>
        </authorList>
    </citation>
    <scope>NUCLEOTIDE SEQUENCE</scope>
    <source>
        <strain evidence="10">NSJ-28</strain>
    </source>
</reference>
<dbReference type="InterPro" id="IPR036152">
    <property type="entry name" value="Asp/glu_Ase-like_sf"/>
</dbReference>
<dbReference type="PIRSF" id="PIRSF500176">
    <property type="entry name" value="L_ASNase"/>
    <property type="match status" value="1"/>
</dbReference>
<dbReference type="PROSITE" id="PS00917">
    <property type="entry name" value="ASN_GLN_ASE_2"/>
    <property type="match status" value="1"/>
</dbReference>
<feature type="active site" description="O-isoaspartyl threonine intermediate" evidence="4">
    <location>
        <position position="12"/>
    </location>
</feature>
<evidence type="ECO:0000256" key="4">
    <source>
        <dbReference type="PIRSR" id="PIRSR001220-1"/>
    </source>
</evidence>
<dbReference type="InterPro" id="IPR027474">
    <property type="entry name" value="L-asparaginase_N"/>
</dbReference>
<feature type="binding site" evidence="5">
    <location>
        <begin position="85"/>
        <end position="86"/>
    </location>
    <ligand>
        <name>substrate</name>
    </ligand>
</feature>
<dbReference type="Pfam" id="PF00710">
    <property type="entry name" value="Asparaginase"/>
    <property type="match status" value="1"/>
</dbReference>
<feature type="active site" evidence="7">
    <location>
        <position position="85"/>
    </location>
</feature>
<evidence type="ECO:0000256" key="7">
    <source>
        <dbReference type="PROSITE-ProRule" id="PRU10100"/>
    </source>
</evidence>
<name>A0A923LVB3_9FIRM</name>
<feature type="domain" description="Asparaginase/glutaminase C-terminal" evidence="9">
    <location>
        <begin position="204"/>
        <end position="297"/>
    </location>
</feature>
<dbReference type="InterPro" id="IPR041725">
    <property type="entry name" value="L-asparaginase_I"/>
</dbReference>
<keyword evidence="11" id="KW-1185">Reference proteome</keyword>
<dbReference type="PANTHER" id="PTHR11707:SF28">
    <property type="entry name" value="60 KDA LYSOPHOSPHOLIPASE"/>
    <property type="match status" value="1"/>
</dbReference>
<dbReference type="InterPro" id="IPR040919">
    <property type="entry name" value="Asparaginase_C"/>
</dbReference>
<dbReference type="PROSITE" id="PS51257">
    <property type="entry name" value="PROKAR_LIPOPROTEIN"/>
    <property type="match status" value="1"/>
</dbReference>
<evidence type="ECO:0000313" key="11">
    <source>
        <dbReference type="Proteomes" id="UP000606499"/>
    </source>
</evidence>
<organism evidence="10 11">
    <name type="scientific">Agathobaculum faecis</name>
    <dbReference type="NCBI Taxonomy" id="2763013"/>
    <lineage>
        <taxon>Bacteria</taxon>
        <taxon>Bacillati</taxon>
        <taxon>Bacillota</taxon>
        <taxon>Clostridia</taxon>
        <taxon>Eubacteriales</taxon>
        <taxon>Butyricicoccaceae</taxon>
        <taxon>Agathobaculum</taxon>
    </lineage>
</organism>
<dbReference type="SUPFAM" id="SSF53774">
    <property type="entry name" value="Glutaminase/Asparaginase"/>
    <property type="match status" value="1"/>
</dbReference>
<dbReference type="PROSITE" id="PS00144">
    <property type="entry name" value="ASN_GLN_ASE_1"/>
    <property type="match status" value="1"/>
</dbReference>
<dbReference type="Proteomes" id="UP000606499">
    <property type="component" value="Unassembled WGS sequence"/>
</dbReference>
<dbReference type="Gene3D" id="3.40.50.1170">
    <property type="entry name" value="L-asparaginase, N-terminal domain"/>
    <property type="match status" value="1"/>
</dbReference>
<dbReference type="EMBL" id="JACOPL010000010">
    <property type="protein sequence ID" value="MBC5726008.1"/>
    <property type="molecule type" value="Genomic_DNA"/>
</dbReference>
<evidence type="ECO:0000256" key="2">
    <source>
        <dbReference type="ARBA" id="ARBA00012920"/>
    </source>
</evidence>
<dbReference type="PRINTS" id="PR00139">
    <property type="entry name" value="ASNGLNASE"/>
</dbReference>